<name>A0A326S686_9BACT</name>
<feature type="transmembrane region" description="Helical" evidence="1">
    <location>
        <begin position="64"/>
        <end position="83"/>
    </location>
</feature>
<sequence>MNNISYTILRLFQICLVFMAYYSYNSLIEFGEKFKESGGFEIKPEKIQGIDFEIVNGTSLSSGLNGAALGFGIIVSVCIYSIVHIETKIYSKSN</sequence>
<accession>A0A326S686</accession>
<keyword evidence="1" id="KW-0812">Transmembrane</keyword>
<evidence type="ECO:0000313" key="2">
    <source>
        <dbReference type="EMBL" id="PZV85406.1"/>
    </source>
</evidence>
<evidence type="ECO:0000256" key="1">
    <source>
        <dbReference type="SAM" id="Phobius"/>
    </source>
</evidence>
<dbReference type="Proteomes" id="UP000248917">
    <property type="component" value="Unassembled WGS sequence"/>
</dbReference>
<organism evidence="2 3">
    <name type="scientific">Algoriphagus aquaeductus</name>
    <dbReference type="NCBI Taxonomy" id="475299"/>
    <lineage>
        <taxon>Bacteria</taxon>
        <taxon>Pseudomonadati</taxon>
        <taxon>Bacteroidota</taxon>
        <taxon>Cytophagia</taxon>
        <taxon>Cytophagales</taxon>
        <taxon>Cyclobacteriaceae</taxon>
        <taxon>Algoriphagus</taxon>
    </lineage>
</organism>
<gene>
    <name evidence="2" type="ORF">CLV31_103198</name>
</gene>
<protein>
    <submittedName>
        <fullName evidence="2">Uncharacterized protein</fullName>
    </submittedName>
</protein>
<comment type="caution">
    <text evidence="2">The sequence shown here is derived from an EMBL/GenBank/DDBJ whole genome shotgun (WGS) entry which is preliminary data.</text>
</comment>
<dbReference type="AlphaFoldDB" id="A0A326S686"/>
<keyword evidence="3" id="KW-1185">Reference proteome</keyword>
<feature type="transmembrane region" description="Helical" evidence="1">
    <location>
        <begin position="7"/>
        <end position="24"/>
    </location>
</feature>
<dbReference type="EMBL" id="QKTX01000003">
    <property type="protein sequence ID" value="PZV85406.1"/>
    <property type="molecule type" value="Genomic_DNA"/>
</dbReference>
<keyword evidence="1" id="KW-1133">Transmembrane helix</keyword>
<evidence type="ECO:0000313" key="3">
    <source>
        <dbReference type="Proteomes" id="UP000248917"/>
    </source>
</evidence>
<keyword evidence="1" id="KW-0472">Membrane</keyword>
<reference evidence="2 3" key="1">
    <citation type="submission" date="2018-06" db="EMBL/GenBank/DDBJ databases">
        <title>Genomic Encyclopedia of Archaeal and Bacterial Type Strains, Phase II (KMG-II): from individual species to whole genera.</title>
        <authorList>
            <person name="Goeker M."/>
        </authorList>
    </citation>
    <scope>NUCLEOTIDE SEQUENCE [LARGE SCALE GENOMIC DNA]</scope>
    <source>
        <strain evidence="2 3">T4</strain>
    </source>
</reference>
<proteinExistence type="predicted"/>